<keyword evidence="5" id="KW-1185">Reference proteome</keyword>
<feature type="region of interest" description="Disordered" evidence="2">
    <location>
        <begin position="73"/>
        <end position="110"/>
    </location>
</feature>
<evidence type="ECO:0000256" key="1">
    <source>
        <dbReference type="SAM" id="Coils"/>
    </source>
</evidence>
<evidence type="ECO:0000313" key="5">
    <source>
        <dbReference type="Proteomes" id="UP000823941"/>
    </source>
</evidence>
<protein>
    <recommendedName>
        <fullName evidence="3">Coiled-coil domain-containing protein</fullName>
    </recommendedName>
</protein>
<evidence type="ECO:0000313" key="4">
    <source>
        <dbReference type="EMBL" id="KAG7308796.1"/>
    </source>
</evidence>
<dbReference type="PANTHER" id="PTHR23247:SF2">
    <property type="entry name" value="COILED-COIL DOMAIN-CONTAINING PROTEIN 34"/>
    <property type="match status" value="1"/>
</dbReference>
<evidence type="ECO:0000259" key="3">
    <source>
        <dbReference type="Pfam" id="PF13904"/>
    </source>
</evidence>
<dbReference type="Pfam" id="PF13904">
    <property type="entry name" value="CCDC34"/>
    <property type="match status" value="1"/>
</dbReference>
<accession>A0ABQ7QUW7</accession>
<dbReference type="InterPro" id="IPR025259">
    <property type="entry name" value="CCDC34/181"/>
</dbReference>
<reference evidence="4 5" key="1">
    <citation type="submission" date="2021-06" db="EMBL/GenBank/DDBJ databases">
        <title>A haploid diamondback moth (Plutella xylostella L.) genome assembly resolves 31 chromosomes and identifies a diamide resistance mutation.</title>
        <authorList>
            <person name="Ward C.M."/>
            <person name="Perry K.D."/>
            <person name="Baker G."/>
            <person name="Powis K."/>
            <person name="Heckel D.G."/>
            <person name="Baxter S.W."/>
        </authorList>
    </citation>
    <scope>NUCLEOTIDE SEQUENCE [LARGE SCALE GENOMIC DNA]</scope>
    <source>
        <strain evidence="4 5">LV</strain>
        <tissue evidence="4">Single pupa</tissue>
    </source>
</reference>
<evidence type="ECO:0000256" key="2">
    <source>
        <dbReference type="SAM" id="MobiDB-lite"/>
    </source>
</evidence>
<dbReference type="Proteomes" id="UP000823941">
    <property type="component" value="Chromosome 8"/>
</dbReference>
<comment type="caution">
    <text evidence="4">The sequence shown here is derived from an EMBL/GenBank/DDBJ whole genome shotgun (WGS) entry which is preliminary data.</text>
</comment>
<feature type="region of interest" description="Disordered" evidence="2">
    <location>
        <begin position="1"/>
        <end position="50"/>
    </location>
</feature>
<feature type="coiled-coil region" evidence="1">
    <location>
        <begin position="170"/>
        <end position="278"/>
    </location>
</feature>
<dbReference type="PANTHER" id="PTHR23247">
    <property type="entry name" value="NY-REN-41 ANTIGEN L15 -RELATED"/>
    <property type="match status" value="1"/>
</dbReference>
<dbReference type="EMBL" id="JAHIBW010000008">
    <property type="protein sequence ID" value="KAG7308796.1"/>
    <property type="molecule type" value="Genomic_DNA"/>
</dbReference>
<proteinExistence type="predicted"/>
<gene>
    <name evidence="4" type="ORF">JYU34_006030</name>
</gene>
<name>A0ABQ7QUW7_PLUXY</name>
<feature type="compositionally biased region" description="Basic and acidic residues" evidence="2">
    <location>
        <begin position="34"/>
        <end position="46"/>
    </location>
</feature>
<feature type="compositionally biased region" description="Low complexity" evidence="2">
    <location>
        <begin position="24"/>
        <end position="33"/>
    </location>
</feature>
<sequence length="326" mass="37473">MPRVDNEAGDSARGSGARGGGAGPARHVVGAAGEHLHYHSDSETAPKHKPRYINPAICVETLEASQSVTSLTDSSSFEEITPHPHSGCSSSTPFLTGRVSNASSASSRRKSCFLPTELNLRDDEETPRYHETADQNTFRLSVSSLTTTASANEERELNERKKEENFKAWLARKEQEAERARLEKLRHKAVPGPSAAQREESYRRWLQRKHAQAEQRRAEEMRRCREIERQKLEQLKREREKEEKLTEWVKKKEEEMKAMKTKEERRAARLAIEEERRRVQGERAYREWLRTSRHKPLPVPLNQGELSMRGSISQMYINPVPWQSPI</sequence>
<feature type="domain" description="Coiled-coil" evidence="3">
    <location>
        <begin position="197"/>
        <end position="322"/>
    </location>
</feature>
<keyword evidence="1" id="KW-0175">Coiled coil</keyword>
<dbReference type="InterPro" id="IPR045323">
    <property type="entry name" value="CCDC34"/>
</dbReference>
<organism evidence="4 5">
    <name type="scientific">Plutella xylostella</name>
    <name type="common">Diamondback moth</name>
    <name type="synonym">Plutella maculipennis</name>
    <dbReference type="NCBI Taxonomy" id="51655"/>
    <lineage>
        <taxon>Eukaryota</taxon>
        <taxon>Metazoa</taxon>
        <taxon>Ecdysozoa</taxon>
        <taxon>Arthropoda</taxon>
        <taxon>Hexapoda</taxon>
        <taxon>Insecta</taxon>
        <taxon>Pterygota</taxon>
        <taxon>Neoptera</taxon>
        <taxon>Endopterygota</taxon>
        <taxon>Lepidoptera</taxon>
        <taxon>Glossata</taxon>
        <taxon>Ditrysia</taxon>
        <taxon>Yponomeutoidea</taxon>
        <taxon>Plutellidae</taxon>
        <taxon>Plutella</taxon>
    </lineage>
</organism>